<evidence type="ECO:0000256" key="3">
    <source>
        <dbReference type="ARBA" id="ARBA00006915"/>
    </source>
</evidence>
<keyword evidence="7 12" id="KW-0328">Glycosyltransferase</keyword>
<dbReference type="SUPFAM" id="SSF54680">
    <property type="entry name" value="Pyrimidine nucleoside phosphorylase C-terminal domain"/>
    <property type="match status" value="1"/>
</dbReference>
<dbReference type="Gene3D" id="3.40.1030.10">
    <property type="entry name" value="Nucleoside phosphorylase/phosphoribosyltransferase catalytic domain"/>
    <property type="match status" value="1"/>
</dbReference>
<comment type="catalytic activity">
    <reaction evidence="10">
        <text>thymidine + phosphate = 2-deoxy-alpha-D-ribose 1-phosphate + thymine</text>
        <dbReference type="Rhea" id="RHEA:16037"/>
        <dbReference type="ChEBI" id="CHEBI:17748"/>
        <dbReference type="ChEBI" id="CHEBI:17821"/>
        <dbReference type="ChEBI" id="CHEBI:43474"/>
        <dbReference type="ChEBI" id="CHEBI:57259"/>
        <dbReference type="EC" id="2.4.2.2"/>
    </reaction>
</comment>
<dbReference type="AlphaFoldDB" id="A0A9D1IIE1"/>
<evidence type="ECO:0000256" key="8">
    <source>
        <dbReference type="ARBA" id="ARBA00022679"/>
    </source>
</evidence>
<feature type="domain" description="Pyrimidine nucleoside phosphorylase C-terminal" evidence="11">
    <location>
        <begin position="344"/>
        <end position="418"/>
    </location>
</feature>
<organism evidence="12 13">
    <name type="scientific">Candidatus Fimenecus excrementigallinarum</name>
    <dbReference type="NCBI Taxonomy" id="2840816"/>
    <lineage>
        <taxon>Bacteria</taxon>
        <taxon>Bacillati</taxon>
        <taxon>Bacillota</taxon>
        <taxon>Clostridia</taxon>
        <taxon>Candidatus Fimenecus</taxon>
    </lineage>
</organism>
<dbReference type="InterPro" id="IPR000053">
    <property type="entry name" value="Thymidine/pyrmidine_PPase"/>
</dbReference>
<dbReference type="PANTHER" id="PTHR10515">
    <property type="entry name" value="THYMIDINE PHOSPHORYLASE"/>
    <property type="match status" value="1"/>
</dbReference>
<comment type="catalytic activity">
    <reaction evidence="9">
        <text>uridine + phosphate = alpha-D-ribose 1-phosphate + uracil</text>
        <dbReference type="Rhea" id="RHEA:24388"/>
        <dbReference type="ChEBI" id="CHEBI:16704"/>
        <dbReference type="ChEBI" id="CHEBI:17568"/>
        <dbReference type="ChEBI" id="CHEBI:43474"/>
        <dbReference type="ChEBI" id="CHEBI:57720"/>
        <dbReference type="EC" id="2.4.2.2"/>
    </reaction>
</comment>
<evidence type="ECO:0000256" key="9">
    <source>
        <dbReference type="ARBA" id="ARBA00048453"/>
    </source>
</evidence>
<comment type="subunit">
    <text evidence="4">Homodimer.</text>
</comment>
<evidence type="ECO:0000256" key="1">
    <source>
        <dbReference type="ARBA" id="ARBA00001066"/>
    </source>
</evidence>
<dbReference type="SUPFAM" id="SSF52418">
    <property type="entry name" value="Nucleoside phosphorylase/phosphoribosyltransferase catalytic domain"/>
    <property type="match status" value="1"/>
</dbReference>
<dbReference type="Gene3D" id="3.90.1170.30">
    <property type="entry name" value="Pyrimidine nucleoside phosphorylase-like, C-terminal domain"/>
    <property type="match status" value="1"/>
</dbReference>
<evidence type="ECO:0000313" key="13">
    <source>
        <dbReference type="Proteomes" id="UP000824071"/>
    </source>
</evidence>
<proteinExistence type="inferred from homology"/>
<dbReference type="Pfam" id="PF07831">
    <property type="entry name" value="PYNP_C"/>
    <property type="match status" value="1"/>
</dbReference>
<evidence type="ECO:0000313" key="12">
    <source>
        <dbReference type="EMBL" id="HIU36574.1"/>
    </source>
</evidence>
<evidence type="ECO:0000256" key="6">
    <source>
        <dbReference type="ARBA" id="ARBA00014680"/>
    </source>
</evidence>
<dbReference type="PANTHER" id="PTHR10515:SF0">
    <property type="entry name" value="THYMIDINE PHOSPHORYLASE"/>
    <property type="match status" value="1"/>
</dbReference>
<gene>
    <name evidence="12" type="ORF">IAC53_08230</name>
</gene>
<reference evidence="12" key="2">
    <citation type="journal article" date="2021" name="PeerJ">
        <title>Extensive microbial diversity within the chicken gut microbiome revealed by metagenomics and culture.</title>
        <authorList>
            <person name="Gilroy R."/>
            <person name="Ravi A."/>
            <person name="Getino M."/>
            <person name="Pursley I."/>
            <person name="Horton D.L."/>
            <person name="Alikhan N.F."/>
            <person name="Baker D."/>
            <person name="Gharbi K."/>
            <person name="Hall N."/>
            <person name="Watson M."/>
            <person name="Adriaenssens E.M."/>
            <person name="Foster-Nyarko E."/>
            <person name="Jarju S."/>
            <person name="Secka A."/>
            <person name="Antonio M."/>
            <person name="Oren A."/>
            <person name="Chaudhuri R.R."/>
            <person name="La Ragione R."/>
            <person name="Hildebrand F."/>
            <person name="Pallen M.J."/>
        </authorList>
    </citation>
    <scope>NUCLEOTIDE SEQUENCE</scope>
    <source>
        <strain evidence="12">ChiGjej1B1-19959</strain>
    </source>
</reference>
<reference evidence="12" key="1">
    <citation type="submission" date="2020-10" db="EMBL/GenBank/DDBJ databases">
        <authorList>
            <person name="Gilroy R."/>
        </authorList>
    </citation>
    <scope>NUCLEOTIDE SEQUENCE</scope>
    <source>
        <strain evidence="12">ChiGjej1B1-19959</strain>
    </source>
</reference>
<dbReference type="GO" id="GO:0005829">
    <property type="term" value="C:cytosol"/>
    <property type="evidence" value="ECO:0007669"/>
    <property type="project" value="TreeGrafter"/>
</dbReference>
<dbReference type="Proteomes" id="UP000824071">
    <property type="component" value="Unassembled WGS sequence"/>
</dbReference>
<dbReference type="GO" id="GO:0004645">
    <property type="term" value="F:1,4-alpha-oligoglucan phosphorylase activity"/>
    <property type="evidence" value="ECO:0007669"/>
    <property type="project" value="InterPro"/>
</dbReference>
<dbReference type="InterPro" id="IPR036320">
    <property type="entry name" value="Glycosyl_Trfase_fam3_N_dom_sf"/>
</dbReference>
<dbReference type="NCBIfam" id="NF004490">
    <property type="entry name" value="PRK05820.1"/>
    <property type="match status" value="1"/>
</dbReference>
<evidence type="ECO:0000256" key="7">
    <source>
        <dbReference type="ARBA" id="ARBA00022676"/>
    </source>
</evidence>
<name>A0A9D1IIE1_9FIRM</name>
<dbReference type="Pfam" id="PF02885">
    <property type="entry name" value="Glycos_trans_3N"/>
    <property type="match status" value="1"/>
</dbReference>
<dbReference type="InterPro" id="IPR035902">
    <property type="entry name" value="Nuc_phospho_transferase"/>
</dbReference>
<evidence type="ECO:0000256" key="4">
    <source>
        <dbReference type="ARBA" id="ARBA00011738"/>
    </source>
</evidence>
<dbReference type="FunFam" id="3.40.1030.10:FF:000003">
    <property type="entry name" value="Pyrimidine-nucleoside phosphorylase"/>
    <property type="match status" value="1"/>
</dbReference>
<evidence type="ECO:0000256" key="2">
    <source>
        <dbReference type="ARBA" id="ARBA00003877"/>
    </source>
</evidence>
<dbReference type="PROSITE" id="PS00647">
    <property type="entry name" value="THYMID_PHOSPHORYLASE"/>
    <property type="match status" value="1"/>
</dbReference>
<protein>
    <recommendedName>
        <fullName evidence="6">Pyrimidine-nucleoside phosphorylase</fullName>
        <ecNumber evidence="5">2.4.2.2</ecNumber>
    </recommendedName>
</protein>
<dbReference type="GO" id="GO:0006213">
    <property type="term" value="P:pyrimidine nucleoside metabolic process"/>
    <property type="evidence" value="ECO:0007669"/>
    <property type="project" value="InterPro"/>
</dbReference>
<dbReference type="GO" id="GO:0009032">
    <property type="term" value="F:thymidine phosphorylase activity"/>
    <property type="evidence" value="ECO:0007669"/>
    <property type="project" value="TreeGrafter"/>
</dbReference>
<comment type="caution">
    <text evidence="12">The sequence shown here is derived from an EMBL/GenBank/DDBJ whole genome shotgun (WGS) entry which is preliminary data.</text>
</comment>
<dbReference type="SUPFAM" id="SSF47648">
    <property type="entry name" value="Nucleoside phosphorylase/phosphoribosyltransferase N-terminal domain"/>
    <property type="match status" value="1"/>
</dbReference>
<dbReference type="InterPro" id="IPR017872">
    <property type="entry name" value="Pyrmidine_PPase_CS"/>
</dbReference>
<dbReference type="InterPro" id="IPR036566">
    <property type="entry name" value="PYNP-like_C_sf"/>
</dbReference>
<dbReference type="PIRSF" id="PIRSF000478">
    <property type="entry name" value="TP_PyNP"/>
    <property type="match status" value="1"/>
</dbReference>
<comment type="function">
    <text evidence="2">Catalyzes phosphorolysis of the pyrimidine nucleosides uridine, thymidine and 2'-deoxyuridine with the formation of the corresponding pyrimidine base and ribose-1-phosphate.</text>
</comment>
<evidence type="ECO:0000256" key="10">
    <source>
        <dbReference type="ARBA" id="ARBA00048525"/>
    </source>
</evidence>
<dbReference type="Gene3D" id="1.20.970.10">
    <property type="entry name" value="Transferase, Pyrimidine Nucleoside Phosphorylase, Chain C"/>
    <property type="match status" value="1"/>
</dbReference>
<dbReference type="EMBL" id="DVMW01000046">
    <property type="protein sequence ID" value="HIU36574.1"/>
    <property type="molecule type" value="Genomic_DNA"/>
</dbReference>
<evidence type="ECO:0000259" key="11">
    <source>
        <dbReference type="SMART" id="SM00941"/>
    </source>
</evidence>
<comment type="similarity">
    <text evidence="3">Belongs to the thymidine/pyrimidine-nucleoside phosphorylase family.</text>
</comment>
<dbReference type="NCBIfam" id="TIGR02644">
    <property type="entry name" value="Y_phosphoryl"/>
    <property type="match status" value="1"/>
</dbReference>
<dbReference type="InterPro" id="IPR013102">
    <property type="entry name" value="PYNP_C"/>
</dbReference>
<dbReference type="GO" id="GO:0006206">
    <property type="term" value="P:pyrimidine nucleobase metabolic process"/>
    <property type="evidence" value="ECO:0007669"/>
    <property type="project" value="InterPro"/>
</dbReference>
<sequence length="434" mass="45393">MRMADLLNRKKAGKALTDAEIAYFVSGFTAGDIPDYQASALLMAICLRGMTDQETAALTDCMARSGDLLTLSSLHGPTVDKHSTGGVGDKTTLIVAPLAAACGLQVAKMSGRGLGHTGGTIDKLESIPGFRTALSTDAFLRQVERIGVAVTGQTGNLAPADKALYALRDATETVDSVALIAASVMSKKLAAGAAHIVLDVKCGSGAFMETQADARRLAQLMVEIGKRCGRKMAALVTDMDAPLGTHIGNALEVREAMEILQGRGDRALRDLSLALTAQLLQLGFGVSAEKARETAAQKLSCGAAFEKFLELVAAQGGSAQALESGTALPKAKCSRDVFAKQDGCLAAMQTRAVGECAQILGAGRAKKGDAIDPAAGLILHKKPWDFCRRGEPLATLYAADEAKLDAGEARFFAALTFRQDAPQNTRPLVLETIC</sequence>
<dbReference type="InterPro" id="IPR017459">
    <property type="entry name" value="Glycosyl_Trfase_fam3_N_dom"/>
</dbReference>
<dbReference type="SMART" id="SM00941">
    <property type="entry name" value="PYNP_C"/>
    <property type="match status" value="1"/>
</dbReference>
<evidence type="ECO:0000256" key="5">
    <source>
        <dbReference type="ARBA" id="ARBA00011889"/>
    </source>
</evidence>
<keyword evidence="8 12" id="KW-0808">Transferase</keyword>
<dbReference type="EC" id="2.4.2.2" evidence="5"/>
<dbReference type="Pfam" id="PF00591">
    <property type="entry name" value="Glycos_transf_3"/>
    <property type="match status" value="1"/>
</dbReference>
<comment type="catalytic activity">
    <reaction evidence="1">
        <text>2'-deoxyuridine + phosphate = 2-deoxy-alpha-D-ribose 1-phosphate + uracil</text>
        <dbReference type="Rhea" id="RHEA:22824"/>
        <dbReference type="ChEBI" id="CHEBI:16450"/>
        <dbReference type="ChEBI" id="CHEBI:17568"/>
        <dbReference type="ChEBI" id="CHEBI:43474"/>
        <dbReference type="ChEBI" id="CHEBI:57259"/>
        <dbReference type="EC" id="2.4.2.2"/>
    </reaction>
</comment>
<accession>A0A9D1IIE1</accession>
<dbReference type="InterPro" id="IPR000312">
    <property type="entry name" value="Glycosyl_Trfase_fam3"/>
</dbReference>
<dbReference type="InterPro" id="IPR018090">
    <property type="entry name" value="Pyrmidine_PPas_bac/euk"/>
</dbReference>